<feature type="active site" description="Nucleophile" evidence="4">
    <location>
        <position position="435"/>
    </location>
</feature>
<keyword evidence="3 4" id="KW-0949">S-adenosyl-L-methionine</keyword>
<evidence type="ECO:0000313" key="8">
    <source>
        <dbReference type="EMBL" id="GGA08241.1"/>
    </source>
</evidence>
<dbReference type="RefSeq" id="WP_188549719.1">
    <property type="nucleotide sequence ID" value="NZ_BMFY01000003.1"/>
</dbReference>
<dbReference type="Proteomes" id="UP000616114">
    <property type="component" value="Unassembled WGS sequence"/>
</dbReference>
<dbReference type="PROSITE" id="PS51687">
    <property type="entry name" value="SAM_MT_RNA_M5U"/>
    <property type="match status" value="1"/>
</dbReference>
<dbReference type="PANTHER" id="PTHR11061:SF30">
    <property type="entry name" value="TRNA (URACIL(54)-C(5))-METHYLTRANSFERASE"/>
    <property type="match status" value="1"/>
</dbReference>
<sequence length="480" mass="50166">MTGRSEAVLELTLGKPADAGRCVARHEGRVVFVTGGLPGERVRARVQDASRSRAERFLRAEVVEVLDASPHRVPDRRGEFAAGPETEFGGMEYAHVSLDESRRLKAAVVTEQFRRLAGIDVAGVLTGKAASEPLPPGTTPAAFPETAWRTRVQLAVAGEGDIGARRSRSHEVVPLRRPPLASHAIQALDLAAVDLRGLTGIEIAAPAAASPGAAVLHAAAGTPEARIAQIADELAGRALSVLRAGTERPRFRHRAGGRGTRRGAHRTGAASAAGGSRLLHGEPVLRERPWRGLTVPELPDIELGVPADGFWQVHGHAPAVLTDRVLSLAGPVRGQRVADLYCGAGLLGLALASQGAEVLGIEASAAAVGAARRNAAAMGADARFENARIEDVLGTSETLRGLDTVVLDPPRAGAGRAVVEAIAAAEPDRVVYISCDAATLARDVAYFAPRGYALSHLEVLDLFPLTGHVECAALLERTGS</sequence>
<keyword evidence="2 4" id="KW-0808">Transferase</keyword>
<feature type="binding site" evidence="4">
    <location>
        <position position="362"/>
    </location>
    <ligand>
        <name>S-adenosyl-L-methionine</name>
        <dbReference type="ChEBI" id="CHEBI:59789"/>
    </ligand>
</feature>
<dbReference type="InterPro" id="IPR002792">
    <property type="entry name" value="TRAM_dom"/>
</dbReference>
<reference evidence="8" key="2">
    <citation type="submission" date="2020-09" db="EMBL/GenBank/DDBJ databases">
        <authorList>
            <person name="Sun Q."/>
            <person name="Zhou Y."/>
        </authorList>
    </citation>
    <scope>NUCLEOTIDE SEQUENCE</scope>
    <source>
        <strain evidence="8">CGMCC 1.12785</strain>
    </source>
</reference>
<dbReference type="EMBL" id="BMFY01000003">
    <property type="protein sequence ID" value="GGA08241.1"/>
    <property type="molecule type" value="Genomic_DNA"/>
</dbReference>
<dbReference type="InterPro" id="IPR012340">
    <property type="entry name" value="NA-bd_OB-fold"/>
</dbReference>
<reference evidence="8" key="1">
    <citation type="journal article" date="2014" name="Int. J. Syst. Evol. Microbiol.">
        <title>Complete genome sequence of Corynebacterium casei LMG S-19264T (=DSM 44701T), isolated from a smear-ripened cheese.</title>
        <authorList>
            <consortium name="US DOE Joint Genome Institute (JGI-PGF)"/>
            <person name="Walter F."/>
            <person name="Albersmeier A."/>
            <person name="Kalinowski J."/>
            <person name="Ruckert C."/>
        </authorList>
    </citation>
    <scope>NUCLEOTIDE SEQUENCE</scope>
    <source>
        <strain evidence="8">CGMCC 1.12785</strain>
    </source>
</reference>
<dbReference type="SUPFAM" id="SSF50249">
    <property type="entry name" value="Nucleic acid-binding proteins"/>
    <property type="match status" value="1"/>
</dbReference>
<comment type="caution">
    <text evidence="8">The sequence shown here is derived from an EMBL/GenBank/DDBJ whole genome shotgun (WGS) entry which is preliminary data.</text>
</comment>
<evidence type="ECO:0000313" key="9">
    <source>
        <dbReference type="Proteomes" id="UP000616114"/>
    </source>
</evidence>
<evidence type="ECO:0000256" key="2">
    <source>
        <dbReference type="ARBA" id="ARBA00022679"/>
    </source>
</evidence>
<feature type="binding site" evidence="4">
    <location>
        <position position="408"/>
    </location>
    <ligand>
        <name>S-adenosyl-L-methionine</name>
        <dbReference type="ChEBI" id="CHEBI:59789"/>
    </ligand>
</feature>
<keyword evidence="9" id="KW-1185">Reference proteome</keyword>
<evidence type="ECO:0000256" key="5">
    <source>
        <dbReference type="PROSITE-ProRule" id="PRU10015"/>
    </source>
</evidence>
<gene>
    <name evidence="8" type="ORF">GCM10011333_08880</name>
</gene>
<protein>
    <submittedName>
        <fullName evidence="8">Putative RNA methyltransferase</fullName>
    </submittedName>
</protein>
<dbReference type="GO" id="GO:0070475">
    <property type="term" value="P:rRNA base methylation"/>
    <property type="evidence" value="ECO:0007669"/>
    <property type="project" value="TreeGrafter"/>
</dbReference>
<dbReference type="InterPro" id="IPR029063">
    <property type="entry name" value="SAM-dependent_MTases_sf"/>
</dbReference>
<evidence type="ECO:0000256" key="3">
    <source>
        <dbReference type="ARBA" id="ARBA00022691"/>
    </source>
</evidence>
<dbReference type="PANTHER" id="PTHR11061">
    <property type="entry name" value="RNA M5U METHYLTRANSFERASE"/>
    <property type="match status" value="1"/>
</dbReference>
<name>A0A8J2TWN4_9MICO</name>
<evidence type="ECO:0000256" key="6">
    <source>
        <dbReference type="SAM" id="MobiDB-lite"/>
    </source>
</evidence>
<dbReference type="InterPro" id="IPR010280">
    <property type="entry name" value="U5_MeTrfase_fam"/>
</dbReference>
<proteinExistence type="inferred from homology"/>
<evidence type="ECO:0000256" key="4">
    <source>
        <dbReference type="PROSITE-ProRule" id="PRU01024"/>
    </source>
</evidence>
<dbReference type="Gene3D" id="2.40.50.1070">
    <property type="match status" value="1"/>
</dbReference>
<evidence type="ECO:0000256" key="1">
    <source>
        <dbReference type="ARBA" id="ARBA00022603"/>
    </source>
</evidence>
<dbReference type="AlphaFoldDB" id="A0A8J2TWN4"/>
<feature type="compositionally biased region" description="Basic residues" evidence="6">
    <location>
        <begin position="252"/>
        <end position="265"/>
    </location>
</feature>
<feature type="region of interest" description="Disordered" evidence="6">
    <location>
        <begin position="252"/>
        <end position="273"/>
    </location>
</feature>
<organism evidence="8 9">
    <name type="scientific">Sediminivirga luteola</name>
    <dbReference type="NCBI Taxonomy" id="1774748"/>
    <lineage>
        <taxon>Bacteria</taxon>
        <taxon>Bacillati</taxon>
        <taxon>Actinomycetota</taxon>
        <taxon>Actinomycetes</taxon>
        <taxon>Micrococcales</taxon>
        <taxon>Brevibacteriaceae</taxon>
        <taxon>Sediminivirga</taxon>
    </lineage>
</organism>
<feature type="active site" evidence="5">
    <location>
        <position position="435"/>
    </location>
</feature>
<dbReference type="Pfam" id="PF05958">
    <property type="entry name" value="tRNA_U5-meth_tr"/>
    <property type="match status" value="1"/>
</dbReference>
<dbReference type="InterPro" id="IPR030390">
    <property type="entry name" value="MeTrfase_TrmA_AS"/>
</dbReference>
<dbReference type="Gene3D" id="3.40.50.150">
    <property type="entry name" value="Vaccinia Virus protein VP39"/>
    <property type="match status" value="1"/>
</dbReference>
<dbReference type="Gene3D" id="2.40.50.140">
    <property type="entry name" value="Nucleic acid-binding proteins"/>
    <property type="match status" value="1"/>
</dbReference>
<keyword evidence="1 4" id="KW-0489">Methyltransferase</keyword>
<dbReference type="Pfam" id="PF01938">
    <property type="entry name" value="TRAM"/>
    <property type="match status" value="1"/>
</dbReference>
<dbReference type="SUPFAM" id="SSF53335">
    <property type="entry name" value="S-adenosyl-L-methionine-dependent methyltransferases"/>
    <property type="match status" value="1"/>
</dbReference>
<evidence type="ECO:0000259" key="7">
    <source>
        <dbReference type="PROSITE" id="PS50926"/>
    </source>
</evidence>
<dbReference type="PROSITE" id="PS01230">
    <property type="entry name" value="TRMA_1"/>
    <property type="match status" value="1"/>
</dbReference>
<feature type="domain" description="TRAM" evidence="7">
    <location>
        <begin position="1"/>
        <end position="64"/>
    </location>
</feature>
<accession>A0A8J2TWN4</accession>
<dbReference type="GO" id="GO:0070041">
    <property type="term" value="F:rRNA (uridine-C5-)-methyltransferase activity"/>
    <property type="evidence" value="ECO:0007669"/>
    <property type="project" value="TreeGrafter"/>
</dbReference>
<comment type="similarity">
    <text evidence="4">Belongs to the class I-like SAM-binding methyltransferase superfamily. RNA M5U methyltransferase family.</text>
</comment>
<dbReference type="PROSITE" id="PS50926">
    <property type="entry name" value="TRAM"/>
    <property type="match status" value="1"/>
</dbReference>
<feature type="binding site" evidence="4">
    <location>
        <position position="312"/>
    </location>
    <ligand>
        <name>S-adenosyl-L-methionine</name>
        <dbReference type="ChEBI" id="CHEBI:59789"/>
    </ligand>
</feature>
<feature type="binding site" evidence="4">
    <location>
        <position position="341"/>
    </location>
    <ligand>
        <name>S-adenosyl-L-methionine</name>
        <dbReference type="ChEBI" id="CHEBI:59789"/>
    </ligand>
</feature>